<dbReference type="SUPFAM" id="SSF58104">
    <property type="entry name" value="Methyl-accepting chemotaxis protein (MCP) signaling domain"/>
    <property type="match status" value="1"/>
</dbReference>
<dbReference type="SUPFAM" id="SSF158472">
    <property type="entry name" value="HAMP domain-like"/>
    <property type="match status" value="1"/>
</dbReference>
<dbReference type="CDD" id="cd06225">
    <property type="entry name" value="HAMP"/>
    <property type="match status" value="1"/>
</dbReference>
<dbReference type="Pfam" id="PF12729">
    <property type="entry name" value="4HB_MCP_1"/>
    <property type="match status" value="1"/>
</dbReference>
<dbReference type="EMBL" id="JARYGX010000002">
    <property type="protein sequence ID" value="MDH7451477.1"/>
    <property type="molecule type" value="Genomic_DNA"/>
</dbReference>
<dbReference type="Proteomes" id="UP001160550">
    <property type="component" value="Unassembled WGS sequence"/>
</dbReference>
<dbReference type="PROSITE" id="PS50111">
    <property type="entry name" value="CHEMOTAXIS_TRANSDUC_2"/>
    <property type="match status" value="1"/>
</dbReference>
<dbReference type="PANTHER" id="PTHR43531:SF14">
    <property type="entry name" value="METHYL-ACCEPTING CHEMOTAXIS PROTEIN I-RELATED"/>
    <property type="match status" value="1"/>
</dbReference>
<gene>
    <name evidence="8" type="ORF">QF205_00080</name>
</gene>
<feature type="domain" description="HAMP" evidence="7">
    <location>
        <begin position="207"/>
        <end position="259"/>
    </location>
</feature>
<dbReference type="InterPro" id="IPR051310">
    <property type="entry name" value="MCP_chemotaxis"/>
</dbReference>
<dbReference type="InterPro" id="IPR004089">
    <property type="entry name" value="MCPsignal_dom"/>
</dbReference>
<dbReference type="PANTHER" id="PTHR43531">
    <property type="entry name" value="PROTEIN ICFG"/>
    <property type="match status" value="1"/>
</dbReference>
<feature type="non-terminal residue" evidence="8">
    <location>
        <position position="508"/>
    </location>
</feature>
<organism evidence="8 9">
    <name type="scientific">Luteimonas composti</name>
    <dbReference type="NCBI Taxonomy" id="398257"/>
    <lineage>
        <taxon>Bacteria</taxon>
        <taxon>Pseudomonadati</taxon>
        <taxon>Pseudomonadota</taxon>
        <taxon>Gammaproteobacteria</taxon>
        <taxon>Lysobacterales</taxon>
        <taxon>Lysobacteraceae</taxon>
        <taxon>Luteimonas</taxon>
    </lineage>
</organism>
<evidence type="ECO:0000256" key="2">
    <source>
        <dbReference type="ARBA" id="ARBA00029447"/>
    </source>
</evidence>
<dbReference type="InterPro" id="IPR003660">
    <property type="entry name" value="HAMP_dom"/>
</dbReference>
<evidence type="ECO:0000259" key="6">
    <source>
        <dbReference type="PROSITE" id="PS50111"/>
    </source>
</evidence>
<dbReference type="PROSITE" id="PS50885">
    <property type="entry name" value="HAMP"/>
    <property type="match status" value="2"/>
</dbReference>
<keyword evidence="4" id="KW-0175">Coiled coil</keyword>
<evidence type="ECO:0000256" key="3">
    <source>
        <dbReference type="PROSITE-ProRule" id="PRU00284"/>
    </source>
</evidence>
<comment type="caution">
    <text evidence="8">The sequence shown here is derived from an EMBL/GenBank/DDBJ whole genome shotgun (WGS) entry which is preliminary data.</text>
</comment>
<dbReference type="Gene3D" id="1.20.120.1530">
    <property type="match status" value="2"/>
</dbReference>
<keyword evidence="5" id="KW-0812">Transmembrane</keyword>
<evidence type="ECO:0000259" key="7">
    <source>
        <dbReference type="PROSITE" id="PS50885"/>
    </source>
</evidence>
<feature type="transmembrane region" description="Helical" evidence="5">
    <location>
        <begin position="184"/>
        <end position="205"/>
    </location>
</feature>
<feature type="domain" description="HAMP" evidence="7">
    <location>
        <begin position="388"/>
        <end position="440"/>
    </location>
</feature>
<evidence type="ECO:0000313" key="9">
    <source>
        <dbReference type="Proteomes" id="UP001160550"/>
    </source>
</evidence>
<reference evidence="8" key="2">
    <citation type="submission" date="2023-04" db="EMBL/GenBank/DDBJ databases">
        <authorList>
            <person name="Sun J.-Q."/>
        </authorList>
    </citation>
    <scope>NUCLEOTIDE SEQUENCE</scope>
    <source>
        <strain evidence="8">CC-YY355</strain>
    </source>
</reference>
<dbReference type="Pfam" id="PF00672">
    <property type="entry name" value="HAMP"/>
    <property type="match status" value="1"/>
</dbReference>
<protein>
    <submittedName>
        <fullName evidence="8">HAMP domain-containing protein</fullName>
    </submittedName>
</protein>
<evidence type="ECO:0000256" key="5">
    <source>
        <dbReference type="SAM" id="Phobius"/>
    </source>
</evidence>
<feature type="coiled-coil region" evidence="4">
    <location>
        <begin position="464"/>
        <end position="501"/>
    </location>
</feature>
<dbReference type="Pfam" id="PF18575">
    <property type="entry name" value="HAMP_N3"/>
    <property type="match status" value="1"/>
</dbReference>
<dbReference type="InterPro" id="IPR041395">
    <property type="entry name" value="McpB_HAMP_3rd"/>
</dbReference>
<evidence type="ECO:0000256" key="1">
    <source>
        <dbReference type="ARBA" id="ARBA00022481"/>
    </source>
</evidence>
<evidence type="ECO:0000256" key="4">
    <source>
        <dbReference type="SAM" id="Coils"/>
    </source>
</evidence>
<keyword evidence="3" id="KW-0807">Transducer</keyword>
<sequence length="508" mass="53146">MFASLSIGKRLGIGFAALALLIVVMGGFAAQRMGTAQGVVLDLTHESVPAVRELGAMATALAEYRVSERGLVSSLGDEAKMQEYGGELVAGRKSFEEMTGAFATRVQGDAERAAYDAVLARAAAYFDNSALLRSALESGDPGPVAAAGDLRQATADAVAALLQQNLDDLDAAVARQEAGYVSNLWAIGMLLVVALLIATAAALLITRSIVRPLAEVMATANAVARGDLDRPISVSERSELGALADSMRQMVGTLNRYVGAQRDMKSAHDAGAIGHRLAADEFPGAYGAMAAGVNDLVASHIALNREVVDTVARYASGDLSRDIERLPGEKARITEAIDAVKRSMLDSNAEVRRVVEAAVAGDFAQRGDAERFEFAYRELIEQLNRLMAATDASLTEVGSLLAAVAEGDLTRQADTSLPGQFGKLAADANGTVHKLAEVVAQIRSGSDAINSAASEIAAGNDDLSRRTEQQAAALEETASSMEELTSTVRQTADNARQANQLAIGAVDV</sequence>
<dbReference type="InterPro" id="IPR024478">
    <property type="entry name" value="HlyB_4HB_MCP"/>
</dbReference>
<keyword evidence="5" id="KW-1133">Transmembrane helix</keyword>
<feature type="domain" description="Methyl-accepting transducer" evidence="6">
    <location>
        <begin position="445"/>
        <end position="508"/>
    </location>
</feature>
<reference evidence="8" key="1">
    <citation type="journal article" date="2007" name="Int. J. Syst. Evol. Microbiol.">
        <title>Luteimonas composti sp. nov., a moderately thermophilic bacterium isolated from food waste.</title>
        <authorList>
            <person name="Young C.C."/>
            <person name="Kampfer P."/>
            <person name="Chen W.M."/>
            <person name="Yen W.S."/>
            <person name="Arun A.B."/>
            <person name="Lai W.A."/>
            <person name="Shen F.T."/>
            <person name="Rekha P.D."/>
            <person name="Lin K.Y."/>
            <person name="Chou J.H."/>
        </authorList>
    </citation>
    <scope>NUCLEOTIDE SEQUENCE</scope>
    <source>
        <strain evidence="8">CC-YY355</strain>
    </source>
</reference>
<dbReference type="RefSeq" id="WP_280940686.1">
    <property type="nucleotide sequence ID" value="NZ_JARYGX010000002.1"/>
</dbReference>
<accession>A0ABT6MLF4</accession>
<proteinExistence type="inferred from homology"/>
<comment type="similarity">
    <text evidence="2">Belongs to the methyl-accepting chemotaxis (MCP) protein family.</text>
</comment>
<dbReference type="SMART" id="SM00304">
    <property type="entry name" value="HAMP"/>
    <property type="match status" value="3"/>
</dbReference>
<keyword evidence="5" id="KW-0472">Membrane</keyword>
<dbReference type="Pfam" id="PF18947">
    <property type="entry name" value="HAMP_2"/>
    <property type="match status" value="1"/>
</dbReference>
<keyword evidence="1" id="KW-0488">Methylation</keyword>
<name>A0ABT6MLF4_9GAMM</name>
<keyword evidence="9" id="KW-1185">Reference proteome</keyword>
<evidence type="ECO:0000313" key="8">
    <source>
        <dbReference type="EMBL" id="MDH7451477.1"/>
    </source>
</evidence>